<feature type="compositionally biased region" description="Basic and acidic residues" evidence="4">
    <location>
        <begin position="79"/>
        <end position="88"/>
    </location>
</feature>
<reference evidence="7" key="1">
    <citation type="submission" date="2024-07" db="EMBL/GenBank/DDBJ databases">
        <title>Two chromosome-level genome assemblies of Korean endemic species Abeliophyllum distichum and Forsythia ovata (Oleaceae).</title>
        <authorList>
            <person name="Jang H."/>
        </authorList>
    </citation>
    <scope>NUCLEOTIDE SEQUENCE [LARGE SCALE GENOMIC DNA]</scope>
</reference>
<name>A0ABD1X1A1_9LAMI</name>
<dbReference type="InterPro" id="IPR003653">
    <property type="entry name" value="Peptidase_C48_C"/>
</dbReference>
<dbReference type="PROSITE" id="PS50600">
    <property type="entry name" value="ULP_PROTEASE"/>
    <property type="match status" value="1"/>
</dbReference>
<evidence type="ECO:0000313" key="6">
    <source>
        <dbReference type="EMBL" id="KAL2555749.1"/>
    </source>
</evidence>
<dbReference type="GO" id="GO:0006508">
    <property type="term" value="P:proteolysis"/>
    <property type="evidence" value="ECO:0007669"/>
    <property type="project" value="UniProtKB-KW"/>
</dbReference>
<evidence type="ECO:0000256" key="2">
    <source>
        <dbReference type="ARBA" id="ARBA00022670"/>
    </source>
</evidence>
<protein>
    <submittedName>
        <fullName evidence="6">Ulp1 protease family</fullName>
    </submittedName>
</protein>
<keyword evidence="2 6" id="KW-0645">Protease</keyword>
<dbReference type="SUPFAM" id="SSF54001">
    <property type="entry name" value="Cysteine proteinases"/>
    <property type="match status" value="1"/>
</dbReference>
<evidence type="ECO:0000256" key="3">
    <source>
        <dbReference type="ARBA" id="ARBA00022801"/>
    </source>
</evidence>
<keyword evidence="3" id="KW-0378">Hydrolase</keyword>
<comment type="similarity">
    <text evidence="1">Belongs to the peptidase C48 family.</text>
</comment>
<feature type="compositionally biased region" description="Polar residues" evidence="4">
    <location>
        <begin position="68"/>
        <end position="77"/>
    </location>
</feature>
<evidence type="ECO:0000256" key="4">
    <source>
        <dbReference type="SAM" id="MobiDB-lite"/>
    </source>
</evidence>
<evidence type="ECO:0000256" key="1">
    <source>
        <dbReference type="ARBA" id="ARBA00005234"/>
    </source>
</evidence>
<dbReference type="InterPro" id="IPR038765">
    <property type="entry name" value="Papain-like_cys_pep_sf"/>
</dbReference>
<dbReference type="AlphaFoldDB" id="A0ABD1X1A1"/>
<feature type="compositionally biased region" description="Basic residues" evidence="4">
    <location>
        <begin position="8"/>
        <end position="41"/>
    </location>
</feature>
<dbReference type="GO" id="GO:0008233">
    <property type="term" value="F:peptidase activity"/>
    <property type="evidence" value="ECO:0007669"/>
    <property type="project" value="UniProtKB-KW"/>
</dbReference>
<comment type="caution">
    <text evidence="6">The sequence shown here is derived from an EMBL/GenBank/DDBJ whole genome shotgun (WGS) entry which is preliminary data.</text>
</comment>
<organism evidence="6 7">
    <name type="scientific">Forsythia ovata</name>
    <dbReference type="NCBI Taxonomy" id="205694"/>
    <lineage>
        <taxon>Eukaryota</taxon>
        <taxon>Viridiplantae</taxon>
        <taxon>Streptophyta</taxon>
        <taxon>Embryophyta</taxon>
        <taxon>Tracheophyta</taxon>
        <taxon>Spermatophyta</taxon>
        <taxon>Magnoliopsida</taxon>
        <taxon>eudicotyledons</taxon>
        <taxon>Gunneridae</taxon>
        <taxon>Pentapetalae</taxon>
        <taxon>asterids</taxon>
        <taxon>lamiids</taxon>
        <taxon>Lamiales</taxon>
        <taxon>Oleaceae</taxon>
        <taxon>Forsythieae</taxon>
        <taxon>Forsythia</taxon>
    </lineage>
</organism>
<keyword evidence="7" id="KW-1185">Reference proteome</keyword>
<dbReference type="EMBL" id="JBFOLJ010000001">
    <property type="protein sequence ID" value="KAL2555749.1"/>
    <property type="molecule type" value="Genomic_DNA"/>
</dbReference>
<dbReference type="Pfam" id="PF02902">
    <property type="entry name" value="Peptidase_C48"/>
    <property type="match status" value="1"/>
</dbReference>
<gene>
    <name evidence="6" type="ORF">Fot_00488</name>
</gene>
<evidence type="ECO:0000313" key="7">
    <source>
        <dbReference type="Proteomes" id="UP001604277"/>
    </source>
</evidence>
<feature type="compositionally biased region" description="Polar residues" evidence="4">
    <location>
        <begin position="100"/>
        <end position="112"/>
    </location>
</feature>
<dbReference type="Gene3D" id="3.40.395.10">
    <property type="entry name" value="Adenoviral Proteinase, Chain A"/>
    <property type="match status" value="1"/>
</dbReference>
<dbReference type="Proteomes" id="UP001604277">
    <property type="component" value="Unassembled WGS sequence"/>
</dbReference>
<sequence>MTPARSNSKSRRKNKNKRSNSKIKKKRSSRQIKIKNMKKKINIPIEQGEKVEPMEIQLNDDSKIESHPSATVLQSPAQRDVKSAEKVHASNFGPPDKEQQSAVHEQQSTDYSEPSGVKLDDRNNTPLANVDPVDQDADKSTTKRMKISSIESDFGLNIFEDDLVFSEKDLITIDKSAEQHRLDVRDIDAQFEAPDSPLSSRLCKGTPQQTNGGDCGIFITKYAEYIHQKKISTMPNPLDTKLARHNMAVQLYKYATEKPDIQ</sequence>
<feature type="domain" description="Ubiquitin-like protease family profile" evidence="5">
    <location>
        <begin position="1"/>
        <end position="226"/>
    </location>
</feature>
<evidence type="ECO:0000259" key="5">
    <source>
        <dbReference type="PROSITE" id="PS50600"/>
    </source>
</evidence>
<proteinExistence type="inferred from homology"/>
<accession>A0ABD1X1A1</accession>
<feature type="region of interest" description="Disordered" evidence="4">
    <location>
        <begin position="1"/>
        <end position="140"/>
    </location>
</feature>